<proteinExistence type="predicted"/>
<dbReference type="Gene3D" id="3.30.70.20">
    <property type="match status" value="1"/>
</dbReference>
<feature type="region of interest" description="Disordered" evidence="1">
    <location>
        <begin position="690"/>
        <end position="727"/>
    </location>
</feature>
<dbReference type="PROSITE" id="PS51379">
    <property type="entry name" value="4FE4S_FER_2"/>
    <property type="match status" value="1"/>
</dbReference>
<dbReference type="PANTHER" id="PTHR42827:SF1">
    <property type="entry name" value="IRON-SULFUR CLUSTER-BINDING PROTEIN"/>
    <property type="match status" value="1"/>
</dbReference>
<dbReference type="GO" id="GO:0016787">
    <property type="term" value="F:hydrolase activity"/>
    <property type="evidence" value="ECO:0007669"/>
    <property type="project" value="UniProtKB-KW"/>
</dbReference>
<reference evidence="3" key="1">
    <citation type="submission" date="2016-10" db="EMBL/GenBank/DDBJ databases">
        <title>Sequence of Gallionella enrichment culture.</title>
        <authorList>
            <person name="Poehlein A."/>
            <person name="Muehling M."/>
            <person name="Daniel R."/>
        </authorList>
    </citation>
    <scope>NUCLEOTIDE SEQUENCE</scope>
</reference>
<feature type="domain" description="4Fe-4S ferredoxin-type" evidence="2">
    <location>
        <begin position="502"/>
        <end position="532"/>
    </location>
</feature>
<protein>
    <submittedName>
        <fullName evidence="3">3-chloro-4-hydroxyphenylacetate reductive dehalogenase</fullName>
        <ecNumber evidence="3">3.8.1.-</ecNumber>
    </submittedName>
</protein>
<evidence type="ECO:0000256" key="1">
    <source>
        <dbReference type="SAM" id="MobiDB-lite"/>
    </source>
</evidence>
<comment type="caution">
    <text evidence="3">The sequence shown here is derived from an EMBL/GenBank/DDBJ whole genome shotgun (WGS) entry which is preliminary data.</text>
</comment>
<dbReference type="InterPro" id="IPR017896">
    <property type="entry name" value="4Fe4S_Fe-S-bd"/>
</dbReference>
<evidence type="ECO:0000259" key="2">
    <source>
        <dbReference type="PROSITE" id="PS51379"/>
    </source>
</evidence>
<gene>
    <name evidence="3" type="primary">cprA</name>
    <name evidence="3" type="ORF">GALL_222980</name>
</gene>
<organism evidence="3">
    <name type="scientific">mine drainage metagenome</name>
    <dbReference type="NCBI Taxonomy" id="410659"/>
    <lineage>
        <taxon>unclassified sequences</taxon>
        <taxon>metagenomes</taxon>
        <taxon>ecological metagenomes</taxon>
    </lineage>
</organism>
<accession>A0A1J5S1T2</accession>
<dbReference type="EMBL" id="MLJW01000161">
    <property type="protein sequence ID" value="OIQ95723.1"/>
    <property type="molecule type" value="Genomic_DNA"/>
</dbReference>
<evidence type="ECO:0000313" key="3">
    <source>
        <dbReference type="EMBL" id="OIQ95723.1"/>
    </source>
</evidence>
<keyword evidence="3" id="KW-0378">Hydrolase</keyword>
<dbReference type="EC" id="3.8.1.-" evidence="3"/>
<name>A0A1J5S1T2_9ZZZZ</name>
<dbReference type="PANTHER" id="PTHR42827">
    <property type="entry name" value="IRON-SULFUR CLUSTER-BINDING PROTEIN-RELATED"/>
    <property type="match status" value="1"/>
</dbReference>
<sequence>MLIHPRSKNRPFHFGPYPLETLPRDDGVLAREASSPPRPPPAQDPSANLLARAADRYREIFARFAAGEAAPARAPLPAALAPRVADIKGGAYFMDASQVGICRLPDSAWLTGAQEAGHDFAVVILVEHARLPEPDNLAHGWTRDAARAVADMRAAEIVAVLAGHIRCMGFAARGHVAGHATLDLEKLAVMAGLAVRAGSALENPYLGRRFSVAAVATDYELIPDRPLHADALGRRGLRYWWGINGAQSGRERQRQMQRGSHLSRYPMETVKRVARPTTLIVDPEVPRVPKRAAFFQRALHGDLGERTRQERTRFAFKTPLSYSLLQSIRALVPFQDGAVSATAASGFDDPAANARALKSLSYFLGADLTGICEIPPYAWYSHREDGTAIEPYHRYAVVMLIDQGYDTMEAASGDDWISGAQSMRGYLRGAEIAGIMAEFLRGHGYSARAQTNADSDVLQLPLVLWAGLGEMSRIGELVLNPFVGPRFKSVVLTTDLPLNVDQPIDFGLQYFCSHCLKCARECPCSAISFGDKVMFNGYEIWKPDVERCARYRVTNVKGAACGRCMKTCPINKVLDADGGWLTRAASWLGINAPRLKPLLVPIATWLDDRLGNGRRNPVKKWWFDHEWLDGRAVTPKDSNRRDIDRHRKPAQPGIAYYHADMMPPPDEPGPVAVDRKAALAAAALIETPGQARRRVAAGGAMPAHYRPTPPLGGTGESALEAAAGPYQ</sequence>
<feature type="region of interest" description="Disordered" evidence="1">
    <location>
        <begin position="14"/>
        <end position="47"/>
    </location>
</feature>
<dbReference type="AlphaFoldDB" id="A0A1J5S1T2"/>
<dbReference type="SUPFAM" id="SSF54862">
    <property type="entry name" value="4Fe-4S ferredoxins"/>
    <property type="match status" value="1"/>
</dbReference>